<proteinExistence type="predicted"/>
<sequence length="339" mass="36420">MKRLVTFTGIFAVLGLAISPAFASDTQYPLTLNNCGVDVTFDKAPERAVGIGQASAEIMLLLGLEDQMVGTAFWPNQVLPQLAEANAKVEVLTVEFPTFESILAKEPDLVTAALPSLIGPSSRVATREDFDSVGVATYLSPNTCVAEGAAKDKFGYGSRDQLWSMDGLYQEIDEIAQIFDVNDRGQALIEDLEQREAALRAATPEGDEPLSFVFWFSSPSPSADAYLGGKNGASGFIADVLGGTNAIDSDAEWPALGWESIIAADPDVIVVARVDRNRWDLDNSDAKIEFLNSDPATREMKAVKNGAIVVMDGHAMDPTVRTIFGAEEVAEQLKVLGLR</sequence>
<evidence type="ECO:0000313" key="3">
    <source>
        <dbReference type="EMBL" id="PAU76607.1"/>
    </source>
</evidence>
<feature type="signal peptide" evidence="1">
    <location>
        <begin position="1"/>
        <end position="23"/>
    </location>
</feature>
<dbReference type="RefSeq" id="WP_095620999.1">
    <property type="nucleotide sequence ID" value="NZ_NSKB01000004.1"/>
</dbReference>
<keyword evidence="4" id="KW-1185">Reference proteome</keyword>
<dbReference type="OrthoDB" id="9797850at2"/>
<gene>
    <name evidence="3" type="ORF">CK498_11460</name>
</gene>
<keyword evidence="1" id="KW-0732">Signal</keyword>
<feature type="domain" description="Fe/B12 periplasmic-binding" evidence="2">
    <location>
        <begin position="47"/>
        <end position="339"/>
    </location>
</feature>
<dbReference type="AlphaFoldDB" id="A0A2A2EW73"/>
<dbReference type="PROSITE" id="PS50983">
    <property type="entry name" value="FE_B12_PBP"/>
    <property type="match status" value="1"/>
</dbReference>
<organism evidence="3 4">
    <name type="scientific">Halomonas salipaludis</name>
    <dbReference type="NCBI Taxonomy" id="2032625"/>
    <lineage>
        <taxon>Bacteria</taxon>
        <taxon>Pseudomonadati</taxon>
        <taxon>Pseudomonadota</taxon>
        <taxon>Gammaproteobacteria</taxon>
        <taxon>Oceanospirillales</taxon>
        <taxon>Halomonadaceae</taxon>
        <taxon>Halomonas</taxon>
    </lineage>
</organism>
<evidence type="ECO:0000256" key="1">
    <source>
        <dbReference type="SAM" id="SignalP"/>
    </source>
</evidence>
<evidence type="ECO:0000313" key="4">
    <source>
        <dbReference type="Proteomes" id="UP000217771"/>
    </source>
</evidence>
<reference evidence="3 4" key="1">
    <citation type="submission" date="2017-08" db="EMBL/GenBank/DDBJ databases">
        <title>Halomonas alkalisoli sp. nov., isolated from saline alkaline soil.</title>
        <authorList>
            <person name="Wang D."/>
            <person name="Zhang G."/>
        </authorList>
    </citation>
    <scope>NUCLEOTIDE SEQUENCE [LARGE SCALE GENOMIC DNA]</scope>
    <source>
        <strain evidence="3 4">WRN001</strain>
    </source>
</reference>
<accession>A0A2A2EW73</accession>
<dbReference type="Gene3D" id="3.40.50.1980">
    <property type="entry name" value="Nitrogenase molybdenum iron protein domain"/>
    <property type="match status" value="2"/>
</dbReference>
<protein>
    <submittedName>
        <fullName evidence="3">ABC transporter substrate-binding protein</fullName>
    </submittedName>
</protein>
<feature type="chain" id="PRO_5013104450" evidence="1">
    <location>
        <begin position="24"/>
        <end position="339"/>
    </location>
</feature>
<dbReference type="SUPFAM" id="SSF53807">
    <property type="entry name" value="Helical backbone' metal receptor"/>
    <property type="match status" value="1"/>
</dbReference>
<dbReference type="Proteomes" id="UP000217771">
    <property type="component" value="Unassembled WGS sequence"/>
</dbReference>
<dbReference type="PANTHER" id="PTHR30535:SF7">
    <property type="entry name" value="IRON(III) DICITRATE-BINDING PROTEIN"/>
    <property type="match status" value="1"/>
</dbReference>
<dbReference type="Pfam" id="PF01497">
    <property type="entry name" value="Peripla_BP_2"/>
    <property type="match status" value="1"/>
</dbReference>
<dbReference type="PANTHER" id="PTHR30535">
    <property type="entry name" value="VITAMIN B12-BINDING PROTEIN"/>
    <property type="match status" value="1"/>
</dbReference>
<dbReference type="InterPro" id="IPR002491">
    <property type="entry name" value="ABC_transptr_periplasmic_BD"/>
</dbReference>
<dbReference type="InterPro" id="IPR050902">
    <property type="entry name" value="ABC_Transporter_SBP"/>
</dbReference>
<comment type="caution">
    <text evidence="3">The sequence shown here is derived from an EMBL/GenBank/DDBJ whole genome shotgun (WGS) entry which is preliminary data.</text>
</comment>
<name>A0A2A2EW73_9GAMM</name>
<evidence type="ECO:0000259" key="2">
    <source>
        <dbReference type="PROSITE" id="PS50983"/>
    </source>
</evidence>
<dbReference type="EMBL" id="NSKB01000004">
    <property type="protein sequence ID" value="PAU76607.1"/>
    <property type="molecule type" value="Genomic_DNA"/>
</dbReference>